<protein>
    <recommendedName>
        <fullName evidence="4">BTB domain-containing protein</fullName>
    </recommendedName>
</protein>
<gene>
    <name evidence="2" type="ORF">SLS62_005480</name>
</gene>
<proteinExistence type="predicted"/>
<feature type="region of interest" description="Disordered" evidence="1">
    <location>
        <begin position="306"/>
        <end position="330"/>
    </location>
</feature>
<feature type="region of interest" description="Disordered" evidence="1">
    <location>
        <begin position="1"/>
        <end position="86"/>
    </location>
</feature>
<sequence length="775" mass="84233">MMGRWRRNVSDHEGSSSKSGRIISYNEILQRQRQRQQQEQEQEQQYQPSGSSIAANKHASCSAIDAADAPQSSLPSSPPPSNDARSAYTRLRQCVEEMRTAPLDADQVGLTYSRYYVNMREKCSRLCEKLASTCIYQGDSIGSGISTSSADAATERPSYSPWISTTGLVNGPLPSTRAESPTLPYPEISLPSPVKETTTTTTSSNSSSGRRRQGDGRPPPLSSKQQQQQLYIGIIRHWQGCQVALLEALRTSLLEAYQEADPSATVRGFEVLCANLRARRIAVRKIQQQQQQQHLNISLPPLFTEQHSVASPDDDGAAAAATAASSSPNGETLSGYEIRFANYDLVLADLAETRRLLQRATTLSGYGSGIPIPKQEHPADNVREYVISPRGNVVLEFVTDGTAAAAEQSTPVLRFRVSSHMLAEVSPVFARIFALYSGSGDPTNGGGGGAKAAASWHRSIDVNGAYYDEKFPPPPPPPTRHTCSDGTEVDLYRMVQAETNAHRALEIVLHAAHLHHEEVPRDVAFDQFVAIAWVCWRYRCTSPLELVVEHRWLPQWLHLSATTTLGGGFGSGTSTTAGADGDEDGDGNGRPPDDGLLIISYVFGVRRLFTRVTKSIILNLVDEHELYAKGWPAAVKKKILAVRQAKIDQVYACCSGALQEYLRPPRPPRPSVVSVPSSTDTTVGTSICTNYARGTVDSDMNGGGGNARASVFEPTSTPRCPRGSHACDAASLGWLMKTFAELQVLPHVLPSANVVGHLPPPPKRSLNQLFDALRL</sequence>
<feature type="region of interest" description="Disordered" evidence="1">
    <location>
        <begin position="569"/>
        <end position="590"/>
    </location>
</feature>
<feature type="compositionally biased region" description="Low complexity" evidence="1">
    <location>
        <begin position="197"/>
        <end position="208"/>
    </location>
</feature>
<name>A0AAN9USJ0_9PEZI</name>
<reference evidence="2 3" key="1">
    <citation type="submission" date="2024-02" db="EMBL/GenBank/DDBJ databases">
        <title>De novo assembly and annotation of 12 fungi associated with fruit tree decline syndrome in Ontario, Canada.</title>
        <authorList>
            <person name="Sulman M."/>
            <person name="Ellouze W."/>
            <person name="Ilyukhin E."/>
        </authorList>
    </citation>
    <scope>NUCLEOTIDE SEQUENCE [LARGE SCALE GENOMIC DNA]</scope>
    <source>
        <strain evidence="2 3">M11/M66-122</strain>
    </source>
</reference>
<feature type="compositionally biased region" description="Low complexity" evidence="1">
    <location>
        <begin position="317"/>
        <end position="327"/>
    </location>
</feature>
<evidence type="ECO:0000313" key="3">
    <source>
        <dbReference type="Proteomes" id="UP001320420"/>
    </source>
</evidence>
<evidence type="ECO:0000256" key="1">
    <source>
        <dbReference type="SAM" id="MobiDB-lite"/>
    </source>
</evidence>
<evidence type="ECO:0000313" key="2">
    <source>
        <dbReference type="EMBL" id="KAK7752512.1"/>
    </source>
</evidence>
<keyword evidence="3" id="KW-1185">Reference proteome</keyword>
<dbReference type="Proteomes" id="UP001320420">
    <property type="component" value="Unassembled WGS sequence"/>
</dbReference>
<comment type="caution">
    <text evidence="2">The sequence shown here is derived from an EMBL/GenBank/DDBJ whole genome shotgun (WGS) entry which is preliminary data.</text>
</comment>
<dbReference type="EMBL" id="JAKJXP020000037">
    <property type="protein sequence ID" value="KAK7752512.1"/>
    <property type="molecule type" value="Genomic_DNA"/>
</dbReference>
<feature type="compositionally biased region" description="Low complexity" evidence="1">
    <location>
        <begin position="35"/>
        <end position="45"/>
    </location>
</feature>
<feature type="region of interest" description="Disordered" evidence="1">
    <location>
        <begin position="170"/>
        <end position="226"/>
    </location>
</feature>
<accession>A0AAN9USJ0</accession>
<dbReference type="AlphaFoldDB" id="A0AAN9USJ0"/>
<organism evidence="2 3">
    <name type="scientific">Diatrype stigma</name>
    <dbReference type="NCBI Taxonomy" id="117547"/>
    <lineage>
        <taxon>Eukaryota</taxon>
        <taxon>Fungi</taxon>
        <taxon>Dikarya</taxon>
        <taxon>Ascomycota</taxon>
        <taxon>Pezizomycotina</taxon>
        <taxon>Sordariomycetes</taxon>
        <taxon>Xylariomycetidae</taxon>
        <taxon>Xylariales</taxon>
        <taxon>Diatrypaceae</taxon>
        <taxon>Diatrype</taxon>
    </lineage>
</organism>
<evidence type="ECO:0008006" key="4">
    <source>
        <dbReference type="Google" id="ProtNLM"/>
    </source>
</evidence>